<dbReference type="KEGG" id="mbe:MBM_02612"/>
<dbReference type="PROSITE" id="PS00175">
    <property type="entry name" value="PG_MUTASE"/>
    <property type="match status" value="1"/>
</dbReference>
<dbReference type="AlphaFoldDB" id="K1WNW8"/>
<feature type="binding site" evidence="3">
    <location>
        <begin position="7"/>
        <end position="14"/>
    </location>
    <ligand>
        <name>substrate</name>
    </ligand>
</feature>
<dbReference type="SUPFAM" id="SSF53254">
    <property type="entry name" value="Phosphoglycerate mutase-like"/>
    <property type="match status" value="1"/>
</dbReference>
<dbReference type="STRING" id="1072389.K1WNW8"/>
<dbReference type="FunCoup" id="K1WNW8">
    <property type="interactions" value="139"/>
</dbReference>
<dbReference type="GO" id="GO:0004331">
    <property type="term" value="F:fructose-2,6-bisphosphate 2-phosphatase activity"/>
    <property type="evidence" value="ECO:0007669"/>
    <property type="project" value="TreeGrafter"/>
</dbReference>
<dbReference type="GO" id="GO:0045820">
    <property type="term" value="P:negative regulation of glycolytic process"/>
    <property type="evidence" value="ECO:0007669"/>
    <property type="project" value="TreeGrafter"/>
</dbReference>
<evidence type="ECO:0000256" key="2">
    <source>
        <dbReference type="PIRSR" id="PIRSR613078-1"/>
    </source>
</evidence>
<dbReference type="InterPro" id="IPR013078">
    <property type="entry name" value="His_Pase_superF_clade-1"/>
</dbReference>
<dbReference type="InterPro" id="IPR001345">
    <property type="entry name" value="PG/BPGM_mutase_AS"/>
</dbReference>
<feature type="binding site" evidence="3">
    <location>
        <position position="59"/>
    </location>
    <ligand>
        <name>substrate</name>
    </ligand>
</feature>
<dbReference type="CDD" id="cd07067">
    <property type="entry name" value="HP_PGM_like"/>
    <property type="match status" value="1"/>
</dbReference>
<feature type="active site" description="Proton donor/acceptor" evidence="2">
    <location>
        <position position="86"/>
    </location>
</feature>
<evidence type="ECO:0000313" key="5">
    <source>
        <dbReference type="EMBL" id="EKD19375.1"/>
    </source>
</evidence>
<dbReference type="OMA" id="DFNRHEH"/>
<dbReference type="InterPro" id="IPR029033">
    <property type="entry name" value="His_PPase_superfam"/>
</dbReference>
<dbReference type="Proteomes" id="UP000006753">
    <property type="component" value="Unassembled WGS sequence"/>
</dbReference>
<feature type="region of interest" description="Disordered" evidence="4">
    <location>
        <begin position="282"/>
        <end position="311"/>
    </location>
</feature>
<dbReference type="Pfam" id="PF00300">
    <property type="entry name" value="His_Phos_1"/>
    <property type="match status" value="1"/>
</dbReference>
<keyword evidence="1" id="KW-0378">Hydrolase</keyword>
<feature type="region of interest" description="Disordered" evidence="4">
    <location>
        <begin position="218"/>
        <end position="259"/>
    </location>
</feature>
<evidence type="ECO:0000256" key="3">
    <source>
        <dbReference type="PIRSR" id="PIRSR613078-2"/>
    </source>
</evidence>
<evidence type="ECO:0000256" key="4">
    <source>
        <dbReference type="SAM" id="MobiDB-lite"/>
    </source>
</evidence>
<dbReference type="OrthoDB" id="354304at2759"/>
<keyword evidence="6" id="KW-1185">Reference proteome</keyword>
<feature type="active site" description="Tele-phosphohistidine intermediate" evidence="2">
    <location>
        <position position="8"/>
    </location>
</feature>
<dbReference type="PANTHER" id="PTHR46517:SF1">
    <property type="entry name" value="FRUCTOSE-2,6-BISPHOSPHATASE TIGAR"/>
    <property type="match status" value="1"/>
</dbReference>
<evidence type="ECO:0000313" key="6">
    <source>
        <dbReference type="Proteomes" id="UP000006753"/>
    </source>
</evidence>
<dbReference type="GeneID" id="18758547"/>
<evidence type="ECO:0000256" key="1">
    <source>
        <dbReference type="ARBA" id="ARBA00022801"/>
    </source>
</evidence>
<dbReference type="InterPro" id="IPR051695">
    <property type="entry name" value="Phosphoglycerate_Mutase"/>
</dbReference>
<dbReference type="InParanoid" id="K1WNW8"/>
<gene>
    <name evidence="5" type="ORF">MBM_02612</name>
</gene>
<proteinExistence type="predicted"/>
<dbReference type="HOGENOM" id="CLU_033323_0_0_1"/>
<name>K1WNW8_MARBU</name>
<dbReference type="EMBL" id="JH921431">
    <property type="protein sequence ID" value="EKD19375.1"/>
    <property type="molecule type" value="Genomic_DNA"/>
</dbReference>
<organism evidence="5 6">
    <name type="scientific">Marssonina brunnea f. sp. multigermtubi (strain MB_m1)</name>
    <name type="common">Marssonina leaf spot fungus</name>
    <dbReference type="NCBI Taxonomy" id="1072389"/>
    <lineage>
        <taxon>Eukaryota</taxon>
        <taxon>Fungi</taxon>
        <taxon>Dikarya</taxon>
        <taxon>Ascomycota</taxon>
        <taxon>Pezizomycotina</taxon>
        <taxon>Leotiomycetes</taxon>
        <taxon>Helotiales</taxon>
        <taxon>Drepanopezizaceae</taxon>
        <taxon>Drepanopeziza</taxon>
    </lineage>
</organism>
<dbReference type="GO" id="GO:0005829">
    <property type="term" value="C:cytosol"/>
    <property type="evidence" value="ECO:0007669"/>
    <property type="project" value="TreeGrafter"/>
</dbReference>
<dbReference type="PANTHER" id="PTHR46517">
    <property type="entry name" value="FRUCTOSE-2,6-BISPHOSPHATASE TIGAR"/>
    <property type="match status" value="1"/>
</dbReference>
<sequence>MRLLLVRHGETVHNVAGVYAGITDSALTNHGALQAKRLATHLATNDFTISHIFSSDLQRAFKTAEAIRVAQKPPPTQTVRVQAIREQDFGFYEMKHFSERSREGIKSGKEAHQDAHRNNPGFQDVESQDSMKVRSDTFIDEHLVQLLHELPKNDTVVVVAHGIILSHLWRAFLKRFHAGKVSVSPEVESAGNGFSLEHLGGWSNTGYLDLEIKTDSSASLEAAPASDSESSTGTGGAAEDVAPDDASQKPSTLPPITQAPPRFLDMSLVVKAVNKKDHLVGLKRTRGGIGSLEHDSKQKTMESFFKKRRRE</sequence>
<dbReference type="SMART" id="SM00855">
    <property type="entry name" value="PGAM"/>
    <property type="match status" value="1"/>
</dbReference>
<protein>
    <submittedName>
        <fullName evidence="5">Phosphoglycerate mutase family protein</fullName>
    </submittedName>
</protein>
<accession>K1WNW8</accession>
<reference evidence="5 6" key="1">
    <citation type="journal article" date="2012" name="BMC Genomics">
        <title>Sequencing the genome of Marssonina brunnea reveals fungus-poplar co-evolution.</title>
        <authorList>
            <person name="Zhu S."/>
            <person name="Cao Y.-Z."/>
            <person name="Jiang C."/>
            <person name="Tan B.-Y."/>
            <person name="Wang Z."/>
            <person name="Feng S."/>
            <person name="Zhang L."/>
            <person name="Su X.-H."/>
            <person name="Brejova B."/>
            <person name="Vinar T."/>
            <person name="Xu M."/>
            <person name="Wang M.-X."/>
            <person name="Zhang S.-G."/>
            <person name="Huang M.-R."/>
            <person name="Wu R."/>
            <person name="Zhou Y."/>
        </authorList>
    </citation>
    <scope>NUCLEOTIDE SEQUENCE [LARGE SCALE GENOMIC DNA]</scope>
    <source>
        <strain evidence="5 6">MB_m1</strain>
    </source>
</reference>
<dbReference type="Gene3D" id="3.40.50.1240">
    <property type="entry name" value="Phosphoglycerate mutase-like"/>
    <property type="match status" value="1"/>
</dbReference>
<dbReference type="GO" id="GO:0043456">
    <property type="term" value="P:regulation of pentose-phosphate shunt"/>
    <property type="evidence" value="ECO:0007669"/>
    <property type="project" value="TreeGrafter"/>
</dbReference>
<dbReference type="eggNOG" id="KOG0235">
    <property type="taxonomic scope" value="Eukaryota"/>
</dbReference>